<organism evidence="1 2">
    <name type="scientific">Elysia crispata</name>
    <name type="common">lettuce slug</name>
    <dbReference type="NCBI Taxonomy" id="231223"/>
    <lineage>
        <taxon>Eukaryota</taxon>
        <taxon>Metazoa</taxon>
        <taxon>Spiralia</taxon>
        <taxon>Lophotrochozoa</taxon>
        <taxon>Mollusca</taxon>
        <taxon>Gastropoda</taxon>
        <taxon>Heterobranchia</taxon>
        <taxon>Euthyneura</taxon>
        <taxon>Panpulmonata</taxon>
        <taxon>Sacoglossa</taxon>
        <taxon>Placobranchoidea</taxon>
        <taxon>Plakobranchidae</taxon>
        <taxon>Elysia</taxon>
    </lineage>
</organism>
<gene>
    <name evidence="1" type="ORF">RRG08_008262</name>
</gene>
<keyword evidence="2" id="KW-1185">Reference proteome</keyword>
<evidence type="ECO:0000313" key="2">
    <source>
        <dbReference type="Proteomes" id="UP001283361"/>
    </source>
</evidence>
<dbReference type="AlphaFoldDB" id="A0AAE0ZM68"/>
<protein>
    <submittedName>
        <fullName evidence="1">Uncharacterized protein</fullName>
    </submittedName>
</protein>
<proteinExistence type="predicted"/>
<evidence type="ECO:0000313" key="1">
    <source>
        <dbReference type="EMBL" id="KAK3772024.1"/>
    </source>
</evidence>
<dbReference type="EMBL" id="JAWDGP010003662">
    <property type="protein sequence ID" value="KAK3772024.1"/>
    <property type="molecule type" value="Genomic_DNA"/>
</dbReference>
<comment type="caution">
    <text evidence="1">The sequence shown here is derived from an EMBL/GenBank/DDBJ whole genome shotgun (WGS) entry which is preliminary data.</text>
</comment>
<accession>A0AAE0ZM68</accession>
<dbReference type="Proteomes" id="UP001283361">
    <property type="component" value="Unassembled WGS sequence"/>
</dbReference>
<name>A0AAE0ZM68_9GAST</name>
<sequence>MKSKRCGVFSLDQVMNIFACFFSRLKHSTDLGLDLDPTYLASLFSVIRLRHQKNSTLTRFWSGSCGGPG</sequence>
<reference evidence="1" key="1">
    <citation type="journal article" date="2023" name="G3 (Bethesda)">
        <title>A reference genome for the long-term kleptoplast-retaining sea slug Elysia crispata morphotype clarki.</title>
        <authorList>
            <person name="Eastman K.E."/>
            <person name="Pendleton A.L."/>
            <person name="Shaikh M.A."/>
            <person name="Suttiyut T."/>
            <person name="Ogas R."/>
            <person name="Tomko P."/>
            <person name="Gavelis G."/>
            <person name="Widhalm J.R."/>
            <person name="Wisecaver J.H."/>
        </authorList>
    </citation>
    <scope>NUCLEOTIDE SEQUENCE</scope>
    <source>
        <strain evidence="1">ECLA1</strain>
    </source>
</reference>